<evidence type="ECO:0000256" key="1">
    <source>
        <dbReference type="SAM" id="MobiDB-lite"/>
    </source>
</evidence>
<dbReference type="EMBL" id="KV417342">
    <property type="protein sequence ID" value="KZO90429.1"/>
    <property type="molecule type" value="Genomic_DNA"/>
</dbReference>
<feature type="region of interest" description="Disordered" evidence="1">
    <location>
        <begin position="162"/>
        <end position="397"/>
    </location>
</feature>
<dbReference type="AlphaFoldDB" id="A0A167GD82"/>
<organism evidence="2 3">
    <name type="scientific">Calocera viscosa (strain TUFC12733)</name>
    <dbReference type="NCBI Taxonomy" id="1330018"/>
    <lineage>
        <taxon>Eukaryota</taxon>
        <taxon>Fungi</taxon>
        <taxon>Dikarya</taxon>
        <taxon>Basidiomycota</taxon>
        <taxon>Agaricomycotina</taxon>
        <taxon>Dacrymycetes</taxon>
        <taxon>Dacrymycetales</taxon>
        <taxon>Dacrymycetaceae</taxon>
        <taxon>Calocera</taxon>
    </lineage>
</organism>
<reference evidence="2 3" key="1">
    <citation type="journal article" date="2016" name="Mol. Biol. Evol.">
        <title>Comparative Genomics of Early-Diverging Mushroom-Forming Fungi Provides Insights into the Origins of Lignocellulose Decay Capabilities.</title>
        <authorList>
            <person name="Nagy L.G."/>
            <person name="Riley R."/>
            <person name="Tritt A."/>
            <person name="Adam C."/>
            <person name="Daum C."/>
            <person name="Floudas D."/>
            <person name="Sun H."/>
            <person name="Yadav J.S."/>
            <person name="Pangilinan J."/>
            <person name="Larsson K.H."/>
            <person name="Matsuura K."/>
            <person name="Barry K."/>
            <person name="Labutti K."/>
            <person name="Kuo R."/>
            <person name="Ohm R.A."/>
            <person name="Bhattacharya S.S."/>
            <person name="Shirouzu T."/>
            <person name="Yoshinaga Y."/>
            <person name="Martin F.M."/>
            <person name="Grigoriev I.V."/>
            <person name="Hibbett D.S."/>
        </authorList>
    </citation>
    <scope>NUCLEOTIDE SEQUENCE [LARGE SCALE GENOMIC DNA]</scope>
    <source>
        <strain evidence="2 3">TUFC12733</strain>
    </source>
</reference>
<evidence type="ECO:0008006" key="4">
    <source>
        <dbReference type="Google" id="ProtNLM"/>
    </source>
</evidence>
<feature type="compositionally biased region" description="Basic and acidic residues" evidence="1">
    <location>
        <begin position="250"/>
        <end position="260"/>
    </location>
</feature>
<feature type="compositionally biased region" description="Basic and acidic residues" evidence="1">
    <location>
        <begin position="268"/>
        <end position="282"/>
    </location>
</feature>
<name>A0A167GD82_CALVF</name>
<protein>
    <recommendedName>
        <fullName evidence="4">BRCT domain-containing protein</fullName>
    </recommendedName>
</protein>
<feature type="compositionally biased region" description="Basic and acidic residues" evidence="1">
    <location>
        <begin position="381"/>
        <end position="390"/>
    </location>
</feature>
<feature type="compositionally biased region" description="Basic and acidic residues" evidence="1">
    <location>
        <begin position="206"/>
        <end position="221"/>
    </location>
</feature>
<gene>
    <name evidence="2" type="ORF">CALVIDRAFT_393638</name>
</gene>
<dbReference type="Proteomes" id="UP000076738">
    <property type="component" value="Unassembled WGS sequence"/>
</dbReference>
<evidence type="ECO:0000313" key="3">
    <source>
        <dbReference type="Proteomes" id="UP000076738"/>
    </source>
</evidence>
<feature type="compositionally biased region" description="Low complexity" evidence="1">
    <location>
        <begin position="226"/>
        <end position="241"/>
    </location>
</feature>
<proteinExistence type="predicted"/>
<evidence type="ECO:0000313" key="2">
    <source>
        <dbReference type="EMBL" id="KZO90429.1"/>
    </source>
</evidence>
<dbReference type="OrthoDB" id="10267737at2759"/>
<keyword evidence="3" id="KW-1185">Reference proteome</keyword>
<sequence>MQDSVGRPKDLFVDKKGLPLAFYLPPQCIDETDALQDDLATHGGSLCRSMQDAHIILVDPTRLAALNDVQSHQVVLNKTWLKLCLVANSILDADTNWANQVLTKHMDNSQFQKTGRPPLKITTSMDKLTLPSIRDLGLLKGNPLTHPSPIRRPGTLCNQIPAVSRSSRYSTPDDPSDRPATRDVYSDHSPRYTSSRLYDPPSGHAQDNRVRSTGKHEESRRQNWGYPSSPLYRRPYRYAAPDRPPQGHRGYADTDYERDGSIGFEYSSARREYDRAPEDPRRIAPPRYPSRYPDPIREDKYFGGVFERPSEELYYPPQSRDDRFSPPNKHSPRSYAYTMSEDYTRASPGPPSYSSSSPEDRGYPATPEKRSDLRVVQYDPNRFDPFERPAQRVYRGG</sequence>
<accession>A0A167GD82</accession>
<feature type="compositionally biased region" description="Basic and acidic residues" evidence="1">
    <location>
        <begin position="175"/>
        <end position="190"/>
    </location>
</feature>
<feature type="compositionally biased region" description="Basic and acidic residues" evidence="1">
    <location>
        <begin position="358"/>
        <end position="373"/>
    </location>
</feature>